<accession>A0A383VJH8</accession>
<dbReference type="EC" id="3.4.19.9" evidence="3 8"/>
<comment type="subcellular location">
    <subcellularLocation>
        <location evidence="1">Secreted</location>
        <location evidence="1">Extracellular space</location>
    </subcellularLocation>
</comment>
<feature type="active site" evidence="8">
    <location>
        <position position="260"/>
    </location>
</feature>
<dbReference type="EMBL" id="FNXT01000503">
    <property type="protein sequence ID" value="SZX64892.1"/>
    <property type="molecule type" value="Genomic_DNA"/>
</dbReference>
<dbReference type="Gene3D" id="3.40.50.880">
    <property type="match status" value="1"/>
</dbReference>
<dbReference type="GO" id="GO:0005773">
    <property type="term" value="C:vacuole"/>
    <property type="evidence" value="ECO:0007669"/>
    <property type="project" value="TreeGrafter"/>
</dbReference>
<evidence type="ECO:0000313" key="9">
    <source>
        <dbReference type="EMBL" id="SZX64892.1"/>
    </source>
</evidence>
<comment type="catalytic activity">
    <reaction evidence="7 8">
        <text>(6S)-5,6,7,8-tetrahydrofolyl-(gamma-L-Glu)(n) + (n-1) H2O = (6S)-5,6,7,8-tetrahydrofolate + (n-1) L-glutamate</text>
        <dbReference type="Rhea" id="RHEA:56784"/>
        <dbReference type="Rhea" id="RHEA-COMP:14738"/>
        <dbReference type="ChEBI" id="CHEBI:15377"/>
        <dbReference type="ChEBI" id="CHEBI:29985"/>
        <dbReference type="ChEBI" id="CHEBI:57453"/>
        <dbReference type="ChEBI" id="CHEBI:141005"/>
        <dbReference type="EC" id="3.4.19.9"/>
    </reaction>
</comment>
<dbReference type="Pfam" id="PF07722">
    <property type="entry name" value="Peptidase_C26"/>
    <property type="match status" value="1"/>
</dbReference>
<dbReference type="InterPro" id="IPR011697">
    <property type="entry name" value="Peptidase_C26"/>
</dbReference>
<proteinExistence type="inferred from homology"/>
<keyword evidence="10" id="KW-1185">Reference proteome</keyword>
<dbReference type="STRING" id="3088.A0A383VJH8"/>
<dbReference type="GO" id="GO:0005576">
    <property type="term" value="C:extracellular region"/>
    <property type="evidence" value="ECO:0007669"/>
    <property type="project" value="UniProtKB-SubCell"/>
</dbReference>
<feature type="active site" description="Nucleophile" evidence="8">
    <location>
        <position position="146"/>
    </location>
</feature>
<evidence type="ECO:0000256" key="8">
    <source>
        <dbReference type="PROSITE-ProRule" id="PRU00607"/>
    </source>
</evidence>
<evidence type="ECO:0000256" key="2">
    <source>
        <dbReference type="ARBA" id="ARBA00011083"/>
    </source>
</evidence>
<keyword evidence="4" id="KW-0964">Secreted</keyword>
<reference evidence="9 10" key="1">
    <citation type="submission" date="2016-10" db="EMBL/GenBank/DDBJ databases">
        <authorList>
            <person name="Cai Z."/>
        </authorList>
    </citation>
    <scope>NUCLEOTIDE SEQUENCE [LARGE SCALE GENOMIC DNA]</scope>
</reference>
<keyword evidence="5" id="KW-0732">Signal</keyword>
<evidence type="ECO:0000256" key="3">
    <source>
        <dbReference type="ARBA" id="ARBA00012886"/>
    </source>
</evidence>
<sequence>MTLSRLVLLALAAALCFQLATGVRLPSAAALRASSNGKGKDGYVNERPIIGILTQPGDPAPKGYSYIAASYIKWVEAAGARVIPIMYDMTEQELQDRFATINGLLLPGGGADLRPGHMFYDTAARLVELAVAANDKGDYFPVHGTCLGLETLSIIISGNTSILSEMDAEDAPAPLLYTQEAQHSPFLNALPPHIVTNLQNQALAMENHMHGVLMTSYEEPANRRLKDFFKVLSLSLARDGLPYISTMEARKYPITATQWHPEKNAFEWVTSLHIPHSPDAVEMTQEVANFFVSEARKNSHAARDALEESDMLIYNWKPEYTGRVTRGGEEQDFEQTYIFGPPDNRLAGRKQQQQQQEGCWWRRQMAKLLAALQA</sequence>
<dbReference type="GO" id="GO:0034722">
    <property type="term" value="F:gamma-glutamyl-peptidase activity"/>
    <property type="evidence" value="ECO:0007669"/>
    <property type="project" value="UniProtKB-UniRule"/>
</dbReference>
<gene>
    <name evidence="9" type="ORF">BQ4739_LOCUS5368</name>
</gene>
<comment type="similarity">
    <text evidence="2">Belongs to the peptidase C26 family.</text>
</comment>
<evidence type="ECO:0000256" key="4">
    <source>
        <dbReference type="ARBA" id="ARBA00022525"/>
    </source>
</evidence>
<dbReference type="FunFam" id="3.40.50.880:FF:000024">
    <property type="entry name" value="Folate gamma-glutamyl hydrolase"/>
    <property type="match status" value="1"/>
</dbReference>
<evidence type="ECO:0000256" key="1">
    <source>
        <dbReference type="ARBA" id="ARBA00004239"/>
    </source>
</evidence>
<organism evidence="9 10">
    <name type="scientific">Tetradesmus obliquus</name>
    <name type="common">Green alga</name>
    <name type="synonym">Acutodesmus obliquus</name>
    <dbReference type="NCBI Taxonomy" id="3088"/>
    <lineage>
        <taxon>Eukaryota</taxon>
        <taxon>Viridiplantae</taxon>
        <taxon>Chlorophyta</taxon>
        <taxon>core chlorophytes</taxon>
        <taxon>Chlorophyceae</taxon>
        <taxon>CS clade</taxon>
        <taxon>Sphaeropleales</taxon>
        <taxon>Scenedesmaceae</taxon>
        <taxon>Tetradesmus</taxon>
    </lineage>
</organism>
<dbReference type="SUPFAM" id="SSF52317">
    <property type="entry name" value="Class I glutamine amidotransferase-like"/>
    <property type="match status" value="1"/>
</dbReference>
<evidence type="ECO:0000256" key="5">
    <source>
        <dbReference type="ARBA" id="ARBA00022729"/>
    </source>
</evidence>
<dbReference type="PROSITE" id="PS51275">
    <property type="entry name" value="PEPTIDASE_C26_GGH"/>
    <property type="match status" value="1"/>
</dbReference>
<evidence type="ECO:0000256" key="7">
    <source>
        <dbReference type="ARBA" id="ARBA00051589"/>
    </source>
</evidence>
<dbReference type="InterPro" id="IPR029062">
    <property type="entry name" value="Class_I_gatase-like"/>
</dbReference>
<keyword evidence="6 8" id="KW-0378">Hydrolase</keyword>
<dbReference type="Proteomes" id="UP000256970">
    <property type="component" value="Unassembled WGS sequence"/>
</dbReference>
<dbReference type="PROSITE" id="PS51273">
    <property type="entry name" value="GATASE_TYPE_1"/>
    <property type="match status" value="1"/>
</dbReference>
<evidence type="ECO:0000256" key="6">
    <source>
        <dbReference type="ARBA" id="ARBA00022801"/>
    </source>
</evidence>
<dbReference type="PANTHER" id="PTHR11315">
    <property type="entry name" value="PROTEASE FAMILY C26 GAMMA-GLUTAMYL HYDROLASE"/>
    <property type="match status" value="1"/>
</dbReference>
<evidence type="ECO:0000313" key="10">
    <source>
        <dbReference type="Proteomes" id="UP000256970"/>
    </source>
</evidence>
<dbReference type="GO" id="GO:0046900">
    <property type="term" value="P:tetrahydrofolylpolyglutamate metabolic process"/>
    <property type="evidence" value="ECO:0007669"/>
    <property type="project" value="TreeGrafter"/>
</dbReference>
<protein>
    <recommendedName>
        <fullName evidence="3 8">folate gamma-glutamyl hydrolase</fullName>
        <ecNumber evidence="3 8">3.4.19.9</ecNumber>
    </recommendedName>
</protein>
<dbReference type="PANTHER" id="PTHR11315:SF0">
    <property type="entry name" value="FOLATE GAMMA-GLUTAMYL HYDROLASE"/>
    <property type="match status" value="1"/>
</dbReference>
<dbReference type="AlphaFoldDB" id="A0A383VJH8"/>
<name>A0A383VJH8_TETOB</name>
<dbReference type="InterPro" id="IPR015527">
    <property type="entry name" value="Pept_C26_g-glut_hydrolase"/>
</dbReference>